<evidence type="ECO:0000256" key="1">
    <source>
        <dbReference type="ARBA" id="ARBA00004448"/>
    </source>
</evidence>
<evidence type="ECO:0000256" key="2">
    <source>
        <dbReference type="ARBA" id="ARBA00006375"/>
    </source>
</evidence>
<evidence type="ECO:0000256" key="7">
    <source>
        <dbReference type="ARBA" id="ARBA00022989"/>
    </source>
</evidence>
<dbReference type="Pfam" id="PF00153">
    <property type="entry name" value="Mito_carr"/>
    <property type="match status" value="3"/>
</dbReference>
<comment type="caution">
    <text evidence="12">The sequence shown here is derived from an EMBL/GenBank/DDBJ whole genome shotgun (WGS) entry which is preliminary data.</text>
</comment>
<keyword evidence="5" id="KW-0677">Repeat</keyword>
<keyword evidence="4 10" id="KW-0812">Transmembrane</keyword>
<organism evidence="12 13">
    <name type="scientific">Peronospora effusa</name>
    <dbReference type="NCBI Taxonomy" id="542832"/>
    <lineage>
        <taxon>Eukaryota</taxon>
        <taxon>Sar</taxon>
        <taxon>Stramenopiles</taxon>
        <taxon>Oomycota</taxon>
        <taxon>Peronosporomycetes</taxon>
        <taxon>Peronosporales</taxon>
        <taxon>Peronosporaceae</taxon>
        <taxon>Peronospora</taxon>
    </lineage>
</organism>
<sequence length="695" mass="77561">MTKRRAVKLKVQLPIKDDVTESEREVKREYLNGKEDSSVETLSGRRESETKQSSDSSASYSDTCDWEEKSRIRRTFRTHNSTKELCNGDYSEEEDSEEKSELEETTLQHMDGLIKTEETEDGVCYNEPLDQDTDSDDDGWPMLLQEERDVENQKKKDEIVDESDKESEEEWRDDESRHQEEDEERVVLQGDISQARFVLRNITSRIPLIEETAIRRGVKLSGPPLEFATTHLDEYARKFRWPQHVRNLRNTNFSQDPTEILEDFELLTTAKQLESELPVSSFLLKQTEQDVSQDSAFAQVPRPMVALAAGTLRRSLRKRKRTTQEVAPSELPSAHALLNIARVGGQFGDHFVESLLSANGKALQGIDDEYCNDIDKRCWSSLPTKKKPIANWRFVLEHVRRTMGSSTGSSDAVYPPMKQHTDISIPGRGFIPALLGGAMAGTSVDIALFPLDTIKTRLQSAHGFFKAGGFRGIYSGLSAAAAGSAPGGALFFSTYETSKSICGIIASNQQHSPLIHMAAAASGEMAACLVRTPTEIVKQRMQTGVYKSLPEAFHAIRVAEGLAGFYRGYWSMIAREIPFSFIQFPLWESLKYQWSKKQNAPVSSLQGAVCGSIAGGVAASITTPLDVVKTRLMLGKDANGVPYKGMLSTLSRVYTDEGLKRLFSGVGPRTMWISIGGFVFFGMYEKTTLTFAAIM</sequence>
<keyword evidence="7" id="KW-1133">Transmembrane helix</keyword>
<dbReference type="InterPro" id="IPR023395">
    <property type="entry name" value="MCP_dom_sf"/>
</dbReference>
<comment type="subcellular location">
    <subcellularLocation>
        <location evidence="1">Mitochondrion inner membrane</location>
        <topology evidence="1">Multi-pass membrane protein</topology>
    </subcellularLocation>
</comment>
<evidence type="ECO:0000256" key="10">
    <source>
        <dbReference type="PROSITE-ProRule" id="PRU00282"/>
    </source>
</evidence>
<dbReference type="EMBL" id="QLLG01000006">
    <property type="protein sequence ID" value="RMX70088.1"/>
    <property type="molecule type" value="Genomic_DNA"/>
</dbReference>
<feature type="compositionally biased region" description="Low complexity" evidence="11">
    <location>
        <begin position="53"/>
        <end position="62"/>
    </location>
</feature>
<feature type="compositionally biased region" description="Acidic residues" evidence="11">
    <location>
        <begin position="90"/>
        <end position="104"/>
    </location>
</feature>
<feature type="repeat" description="Solcar" evidence="10">
    <location>
        <begin position="428"/>
        <end position="501"/>
    </location>
</feature>
<evidence type="ECO:0000313" key="13">
    <source>
        <dbReference type="Proteomes" id="UP000282087"/>
    </source>
</evidence>
<feature type="repeat" description="Solcar" evidence="10">
    <location>
        <begin position="602"/>
        <end position="690"/>
    </location>
</feature>
<dbReference type="FunFam" id="1.50.40.10:FF:000018">
    <property type="entry name" value="S-adenosylmethionine mitochondrial carrier protein-like"/>
    <property type="match status" value="1"/>
</dbReference>
<evidence type="ECO:0000256" key="3">
    <source>
        <dbReference type="ARBA" id="ARBA00022448"/>
    </source>
</evidence>
<keyword evidence="9 10" id="KW-0472">Membrane</keyword>
<keyword evidence="13" id="KW-1185">Reference proteome</keyword>
<dbReference type="PROSITE" id="PS50920">
    <property type="entry name" value="SOLCAR"/>
    <property type="match status" value="3"/>
</dbReference>
<evidence type="ECO:0000256" key="5">
    <source>
        <dbReference type="ARBA" id="ARBA00022737"/>
    </source>
</evidence>
<evidence type="ECO:0000256" key="8">
    <source>
        <dbReference type="ARBA" id="ARBA00023128"/>
    </source>
</evidence>
<evidence type="ECO:0000256" key="11">
    <source>
        <dbReference type="SAM" id="MobiDB-lite"/>
    </source>
</evidence>
<evidence type="ECO:0000256" key="9">
    <source>
        <dbReference type="ARBA" id="ARBA00023136"/>
    </source>
</evidence>
<comment type="similarity">
    <text evidence="2">Belongs to the mitochondrial carrier (TC 2.A.29) family.</text>
</comment>
<accession>A0A3M6VTE7</accession>
<feature type="region of interest" description="Disordered" evidence="11">
    <location>
        <begin position="146"/>
        <end position="185"/>
    </location>
</feature>
<dbReference type="SUPFAM" id="SSF103506">
    <property type="entry name" value="Mitochondrial carrier"/>
    <property type="match status" value="1"/>
</dbReference>
<feature type="compositionally biased region" description="Acidic residues" evidence="11">
    <location>
        <begin position="159"/>
        <end position="173"/>
    </location>
</feature>
<dbReference type="Gene3D" id="1.50.40.10">
    <property type="entry name" value="Mitochondrial carrier domain"/>
    <property type="match status" value="1"/>
</dbReference>
<dbReference type="GO" id="GO:0005743">
    <property type="term" value="C:mitochondrial inner membrane"/>
    <property type="evidence" value="ECO:0007669"/>
    <property type="project" value="UniProtKB-SubCell"/>
</dbReference>
<gene>
    <name evidence="12" type="ORF">DD238_000231</name>
</gene>
<evidence type="ECO:0000256" key="4">
    <source>
        <dbReference type="ARBA" id="ARBA00022692"/>
    </source>
</evidence>
<dbReference type="VEuPathDB" id="FungiDB:DD237_000511"/>
<dbReference type="Proteomes" id="UP000282087">
    <property type="component" value="Unassembled WGS sequence"/>
</dbReference>
<feature type="region of interest" description="Disordered" evidence="11">
    <location>
        <begin position="20"/>
        <end position="112"/>
    </location>
</feature>
<dbReference type="AlphaFoldDB" id="A0A3M6VTE7"/>
<proteinExistence type="inferred from homology"/>
<protein>
    <recommendedName>
        <fullName evidence="14">S-adenosylmethionine mitochondrial carrier protein</fullName>
    </recommendedName>
</protein>
<reference evidence="12 13" key="1">
    <citation type="submission" date="2018-06" db="EMBL/GenBank/DDBJ databases">
        <title>Comparative genomics of downy mildews reveals potential adaptations to biotrophy.</title>
        <authorList>
            <person name="Fletcher K."/>
            <person name="Klosterman S.J."/>
            <person name="Derevnina L."/>
            <person name="Martin F."/>
            <person name="Koike S."/>
            <person name="Reyes Chin-Wo S."/>
            <person name="Mou B."/>
            <person name="Michelmore R."/>
        </authorList>
    </citation>
    <scope>NUCLEOTIDE SEQUENCE [LARGE SCALE GENOMIC DNA]</scope>
    <source>
        <strain evidence="12 13">R14</strain>
    </source>
</reference>
<evidence type="ECO:0008006" key="14">
    <source>
        <dbReference type="Google" id="ProtNLM"/>
    </source>
</evidence>
<evidence type="ECO:0000256" key="6">
    <source>
        <dbReference type="ARBA" id="ARBA00022792"/>
    </source>
</evidence>
<dbReference type="InterPro" id="IPR018108">
    <property type="entry name" value="MCP_transmembrane"/>
</dbReference>
<feature type="compositionally biased region" description="Basic and acidic residues" evidence="11">
    <location>
        <begin position="146"/>
        <end position="158"/>
    </location>
</feature>
<name>A0A3M6VTE7_9STRA</name>
<evidence type="ECO:0000313" key="12">
    <source>
        <dbReference type="EMBL" id="RMX70088.1"/>
    </source>
</evidence>
<feature type="repeat" description="Solcar" evidence="10">
    <location>
        <begin position="511"/>
        <end position="593"/>
    </location>
</feature>
<feature type="compositionally biased region" description="Basic and acidic residues" evidence="11">
    <location>
        <begin position="20"/>
        <end position="52"/>
    </location>
</feature>
<dbReference type="PANTHER" id="PTHR45667">
    <property type="entry name" value="S-ADENOSYLMETHIONINE MITOCHONDRIAL CARRIER PROTEIN"/>
    <property type="match status" value="1"/>
</dbReference>
<keyword evidence="6" id="KW-0999">Mitochondrion inner membrane</keyword>
<keyword evidence="3" id="KW-0813">Transport</keyword>
<keyword evidence="8" id="KW-0496">Mitochondrion</keyword>